<dbReference type="GO" id="GO:0005829">
    <property type="term" value="C:cytosol"/>
    <property type="evidence" value="ECO:0007669"/>
    <property type="project" value="TreeGrafter"/>
</dbReference>
<dbReference type="Proteomes" id="UP000077202">
    <property type="component" value="Unassembled WGS sequence"/>
</dbReference>
<protein>
    <submittedName>
        <fullName evidence="1">Uncharacterized protein</fullName>
    </submittedName>
</protein>
<reference evidence="1" key="1">
    <citation type="submission" date="2016-03" db="EMBL/GenBank/DDBJ databases">
        <title>Mechanisms controlling the formation of the plant cell surface in tip-growing cells are functionally conserved among land plants.</title>
        <authorList>
            <person name="Honkanen S."/>
            <person name="Jones V.A."/>
            <person name="Morieri G."/>
            <person name="Champion C."/>
            <person name="Hetherington A.J."/>
            <person name="Kelly S."/>
            <person name="Saint-Marcoux D."/>
            <person name="Proust H."/>
            <person name="Prescott H."/>
            <person name="Dolan L."/>
        </authorList>
    </citation>
    <scope>NUCLEOTIDE SEQUENCE [LARGE SCALE GENOMIC DNA]</scope>
    <source>
        <tissue evidence="1">Whole gametophyte</tissue>
    </source>
</reference>
<dbReference type="Gene3D" id="3.40.50.1000">
    <property type="entry name" value="HAD superfamily/HAD-like"/>
    <property type="match status" value="1"/>
</dbReference>
<dbReference type="InterPro" id="IPR036412">
    <property type="entry name" value="HAD-like_sf"/>
</dbReference>
<proteinExistence type="predicted"/>
<name>A0A176VGN0_MARPO</name>
<comment type="caution">
    <text evidence="1">The sequence shown here is derived from an EMBL/GenBank/DDBJ whole genome shotgun (WGS) entry which is preliminary data.</text>
</comment>
<dbReference type="PANTHER" id="PTHR43198:SF2">
    <property type="entry name" value="SI:CH1073-67J19.1-RELATED"/>
    <property type="match status" value="1"/>
</dbReference>
<dbReference type="AlphaFoldDB" id="A0A176VGN0"/>
<dbReference type="InterPro" id="IPR023214">
    <property type="entry name" value="HAD_sf"/>
</dbReference>
<dbReference type="InterPro" id="IPR050967">
    <property type="entry name" value="Thiamine_Salvage_TenA"/>
</dbReference>
<sequence length="665" mass="73949">MMSCALPSAAALSDYLTDREQSFVNVFALSKLKPENCQIAQETSFAQALISVSHHMEVLMRNSTLVSSAFDSTLRTHPAAEKMQQFLESVKPVQAIQPWTAVLRMHDFLEATISNLLTQAFAGPNPLDASHIQACRTVMEEELLKKLPEDMSPAEMEQLRGIFSTVLQCELALLESSLAKKGLAVPELAKLNKSPWHPSNILFTTDFDITCTQVDSCYSLVQAAEVAAGKRPTSLKFAPEALHEEYESILVRHAERQKATFLSFDSQEPEAEDPTYWRDADHSENRFLCGMDPSLQSLCKPLADDITTSEGEGPPAPYNEAGLRKALVKLAKLEVLCNEDVVAARVLSGATKDEIRAEARKVLMRPNCVEVLQQLEQLGTPIHVVSANWSRDLILGGLPDLRRDQLFVHCNDLSFDAAGASEGTLDMTVVDAFDKEKTLRTLRRLPALMTSVSARDDSDESPARSSARPVDRMLVYLGDSHTDLLGLLEADLGIVIGESPLLRRVLSLYDIELLPLTEATAHIAVARLCGSTWSCRKSGILFEAQGWTDVEACLFGRGEMSSDSPLLAKIEKLIEETRSQQQQQQSMPYDDRVRDITPFSLDMIKNVWRGGILRPFCRTTMDEYMPHSYEGKALSSNVRRMCCFAVRINHVFRNEKKSLDSKPAL</sequence>
<organism evidence="1 2">
    <name type="scientific">Marchantia polymorpha subsp. ruderalis</name>
    <dbReference type="NCBI Taxonomy" id="1480154"/>
    <lineage>
        <taxon>Eukaryota</taxon>
        <taxon>Viridiplantae</taxon>
        <taxon>Streptophyta</taxon>
        <taxon>Embryophyta</taxon>
        <taxon>Marchantiophyta</taxon>
        <taxon>Marchantiopsida</taxon>
        <taxon>Marchantiidae</taxon>
        <taxon>Marchantiales</taxon>
        <taxon>Marchantiaceae</taxon>
        <taxon>Marchantia</taxon>
    </lineage>
</organism>
<accession>A0A176VGN0</accession>
<gene>
    <name evidence="1" type="ORF">AXG93_3756s1090</name>
</gene>
<evidence type="ECO:0000313" key="1">
    <source>
        <dbReference type="EMBL" id="OAE19603.1"/>
    </source>
</evidence>
<dbReference type="PANTHER" id="PTHR43198">
    <property type="entry name" value="BIFUNCTIONAL TH2 PROTEIN"/>
    <property type="match status" value="1"/>
</dbReference>
<dbReference type="SUPFAM" id="SSF56784">
    <property type="entry name" value="HAD-like"/>
    <property type="match status" value="1"/>
</dbReference>
<keyword evidence="2" id="KW-1185">Reference proteome</keyword>
<evidence type="ECO:0000313" key="2">
    <source>
        <dbReference type="Proteomes" id="UP000077202"/>
    </source>
</evidence>
<dbReference type="EMBL" id="LVLJ01003810">
    <property type="protein sequence ID" value="OAE19603.1"/>
    <property type="molecule type" value="Genomic_DNA"/>
</dbReference>